<dbReference type="PANTHER" id="PTHR15503">
    <property type="entry name" value="LDOC1 RELATED"/>
    <property type="match status" value="1"/>
</dbReference>
<dbReference type="EMBL" id="RJVU01074748">
    <property type="protein sequence ID" value="ROI16564.1"/>
    <property type="molecule type" value="Genomic_DNA"/>
</dbReference>
<reference evidence="4 5" key="1">
    <citation type="submission" date="2018-10" db="EMBL/GenBank/DDBJ databases">
        <title>Genome assembly for a Yunnan-Guizhou Plateau 3E fish, Anabarilius grahami (Regan), and its evolutionary and genetic applications.</title>
        <authorList>
            <person name="Jiang W."/>
        </authorList>
    </citation>
    <scope>NUCLEOTIDE SEQUENCE [LARGE SCALE GENOMIC DNA]</scope>
    <source>
        <strain evidence="4">AG-KIZ</strain>
        <tissue evidence="4">Muscle</tissue>
    </source>
</reference>
<feature type="compositionally biased region" description="Low complexity" evidence="2">
    <location>
        <begin position="146"/>
        <end position="161"/>
    </location>
</feature>
<feature type="coiled-coil region" evidence="1">
    <location>
        <begin position="9"/>
        <end position="74"/>
    </location>
</feature>
<evidence type="ECO:0000259" key="3">
    <source>
        <dbReference type="Pfam" id="PF19259"/>
    </source>
</evidence>
<organism evidence="4 5">
    <name type="scientific">Anabarilius grahami</name>
    <name type="common">Kanglang fish</name>
    <name type="synonym">Barilius grahami</name>
    <dbReference type="NCBI Taxonomy" id="495550"/>
    <lineage>
        <taxon>Eukaryota</taxon>
        <taxon>Metazoa</taxon>
        <taxon>Chordata</taxon>
        <taxon>Craniata</taxon>
        <taxon>Vertebrata</taxon>
        <taxon>Euteleostomi</taxon>
        <taxon>Actinopterygii</taxon>
        <taxon>Neopterygii</taxon>
        <taxon>Teleostei</taxon>
        <taxon>Ostariophysi</taxon>
        <taxon>Cypriniformes</taxon>
        <taxon>Xenocyprididae</taxon>
        <taxon>Xenocypridinae</taxon>
        <taxon>Xenocypridinae incertae sedis</taxon>
        <taxon>Anabarilius</taxon>
    </lineage>
</organism>
<evidence type="ECO:0000313" key="5">
    <source>
        <dbReference type="Proteomes" id="UP000281406"/>
    </source>
</evidence>
<protein>
    <submittedName>
        <fullName evidence="4">Retrotransposon-like protein 1</fullName>
    </submittedName>
</protein>
<evidence type="ECO:0000256" key="2">
    <source>
        <dbReference type="SAM" id="MobiDB-lite"/>
    </source>
</evidence>
<dbReference type="Pfam" id="PF19259">
    <property type="entry name" value="Ty3_capsid"/>
    <property type="match status" value="1"/>
</dbReference>
<dbReference type="Proteomes" id="UP000281406">
    <property type="component" value="Unassembled WGS sequence"/>
</dbReference>
<accession>A0A3N0XGS7</accession>
<feature type="region of interest" description="Disordered" evidence="2">
    <location>
        <begin position="142"/>
        <end position="161"/>
    </location>
</feature>
<dbReference type="InterPro" id="IPR045358">
    <property type="entry name" value="Ty3_capsid"/>
</dbReference>
<keyword evidence="1" id="KW-0175">Coiled coil</keyword>
<dbReference type="PANTHER" id="PTHR15503:SF22">
    <property type="entry name" value="TRANSPOSON TY3-I GAG POLYPROTEIN"/>
    <property type="match status" value="1"/>
</dbReference>
<evidence type="ECO:0000313" key="4">
    <source>
        <dbReference type="EMBL" id="ROI16564.1"/>
    </source>
</evidence>
<dbReference type="AlphaFoldDB" id="A0A3N0XGS7"/>
<name>A0A3N0XGS7_ANAGA</name>
<evidence type="ECO:0000256" key="1">
    <source>
        <dbReference type="SAM" id="Coils"/>
    </source>
</evidence>
<proteinExistence type="predicted"/>
<comment type="caution">
    <text evidence="4">The sequence shown here is derived from an EMBL/GenBank/DDBJ whole genome shotgun (WGS) entry which is preliminary data.</text>
</comment>
<feature type="domain" description="Ty3 transposon capsid-like protein" evidence="3">
    <location>
        <begin position="190"/>
        <end position="308"/>
    </location>
</feature>
<sequence length="314" mass="34768">MSPKKATSYPQMEDDMDDIRKSLNFLTEEMAKVTAQLAVLTELVTEVKVLKQLIKEKDKTINELEKRIDNLEQYTRMEDIIITGLSVKPRSYAKAAAEGRNVTEDAGTEELRPDQYRETSMSQQDPFQVLVDALCRTLTINPPTPSTSASPSPAPAVTSVNTVPSSSPPVYTSPMATPAPYAGSAEDCSGFLLVLEMQPHLYPNDTAKIAFLISQLRGKALKWADSIWSQHGAITQSYSSFTSHFREVFGKPISDSSAGEKLYNLKQGSMSSYDYALQFRTLAAVSGWNEQALITTYRQGLEPQVRLHTRITSA</sequence>
<dbReference type="InterPro" id="IPR032567">
    <property type="entry name" value="RTL1-rel"/>
</dbReference>
<keyword evidence="5" id="KW-1185">Reference proteome</keyword>
<gene>
    <name evidence="4" type="ORF">DPX16_0372</name>
</gene>